<comment type="caution">
    <text evidence="1">The sequence shown here is derived from an EMBL/GenBank/DDBJ whole genome shotgun (WGS) entry which is preliminary data.</text>
</comment>
<dbReference type="Proteomes" id="UP000266673">
    <property type="component" value="Unassembled WGS sequence"/>
</dbReference>
<sequence length="181" mass="20102">MTLLSPSDLCYVHVAQKFISYVPNAMIKGILKIEMPYKIVKPHLDLKMQLSNEVNGANVTYSMHHGTTASCNAMNLLTNLAPSCTSNCGVCGILREGNKMSYSRSGPGIWFASDSQYSLGYCRNPGIKTMFCVDVLYKTFNNNGIIIIEKDAFAISWAICGKIPPYSSYFIDKFIWLTGQN</sequence>
<evidence type="ECO:0008006" key="3">
    <source>
        <dbReference type="Google" id="ProtNLM"/>
    </source>
</evidence>
<accession>A0A397VTL1</accession>
<dbReference type="EMBL" id="QKWP01000266">
    <property type="protein sequence ID" value="RIB23343.1"/>
    <property type="molecule type" value="Genomic_DNA"/>
</dbReference>
<dbReference type="OrthoDB" id="2419903at2759"/>
<evidence type="ECO:0000313" key="2">
    <source>
        <dbReference type="Proteomes" id="UP000266673"/>
    </source>
</evidence>
<reference evidence="1 2" key="1">
    <citation type="submission" date="2018-06" db="EMBL/GenBank/DDBJ databases">
        <title>Comparative genomics reveals the genomic features of Rhizophagus irregularis, R. cerebriforme, R. diaphanum and Gigaspora rosea, and their symbiotic lifestyle signature.</title>
        <authorList>
            <person name="Morin E."/>
            <person name="San Clemente H."/>
            <person name="Chen E.C.H."/>
            <person name="De La Providencia I."/>
            <person name="Hainaut M."/>
            <person name="Kuo A."/>
            <person name="Kohler A."/>
            <person name="Murat C."/>
            <person name="Tang N."/>
            <person name="Roy S."/>
            <person name="Loubradou J."/>
            <person name="Henrissat B."/>
            <person name="Grigoriev I.V."/>
            <person name="Corradi N."/>
            <person name="Roux C."/>
            <person name="Martin F.M."/>
        </authorList>
    </citation>
    <scope>NUCLEOTIDE SEQUENCE [LARGE SCALE GENOMIC DNA]</scope>
    <source>
        <strain evidence="1 2">DAOM 194757</strain>
    </source>
</reference>
<dbReference type="SUPFAM" id="SSF56399">
    <property type="entry name" value="ADP-ribosylation"/>
    <property type="match status" value="1"/>
</dbReference>
<organism evidence="1 2">
    <name type="scientific">Gigaspora rosea</name>
    <dbReference type="NCBI Taxonomy" id="44941"/>
    <lineage>
        <taxon>Eukaryota</taxon>
        <taxon>Fungi</taxon>
        <taxon>Fungi incertae sedis</taxon>
        <taxon>Mucoromycota</taxon>
        <taxon>Glomeromycotina</taxon>
        <taxon>Glomeromycetes</taxon>
        <taxon>Diversisporales</taxon>
        <taxon>Gigasporaceae</taxon>
        <taxon>Gigaspora</taxon>
    </lineage>
</organism>
<protein>
    <recommendedName>
        <fullName evidence="3">PARP catalytic domain-containing protein</fullName>
    </recommendedName>
</protein>
<proteinExistence type="predicted"/>
<name>A0A397VTL1_9GLOM</name>
<dbReference type="Gene3D" id="3.90.228.10">
    <property type="match status" value="1"/>
</dbReference>
<dbReference type="AlphaFoldDB" id="A0A397VTL1"/>
<keyword evidence="2" id="KW-1185">Reference proteome</keyword>
<gene>
    <name evidence="1" type="ORF">C2G38_2032821</name>
</gene>
<evidence type="ECO:0000313" key="1">
    <source>
        <dbReference type="EMBL" id="RIB23343.1"/>
    </source>
</evidence>